<dbReference type="InterPro" id="IPR053879">
    <property type="entry name" value="HYDIN_VesB_CFA65-like_Ig"/>
</dbReference>
<evidence type="ECO:0000256" key="4">
    <source>
        <dbReference type="ARBA" id="ARBA00023069"/>
    </source>
</evidence>
<dbReference type="Proteomes" id="UP001648503">
    <property type="component" value="Unassembled WGS sequence"/>
</dbReference>
<evidence type="ECO:0000256" key="2">
    <source>
        <dbReference type="ARBA" id="ARBA00004496"/>
    </source>
</evidence>
<keyword evidence="10" id="KW-1185">Reference proteome</keyword>
<dbReference type="PANTHER" id="PTHR23053">
    <property type="entry name" value="DLEC1 DELETED IN LUNG AND ESOPHAGEAL CANCER 1"/>
    <property type="match status" value="1"/>
</dbReference>
<proteinExistence type="predicted"/>
<feature type="region of interest" description="Disordered" evidence="7">
    <location>
        <begin position="2911"/>
        <end position="2948"/>
    </location>
</feature>
<feature type="region of interest" description="Disordered" evidence="7">
    <location>
        <begin position="2986"/>
        <end position="3016"/>
    </location>
</feature>
<evidence type="ECO:0000313" key="9">
    <source>
        <dbReference type="EMBL" id="KAH6589979.1"/>
    </source>
</evidence>
<keyword evidence="3" id="KW-0963">Cytoplasm</keyword>
<evidence type="ECO:0000256" key="7">
    <source>
        <dbReference type="SAM" id="MobiDB-lite"/>
    </source>
</evidence>
<dbReference type="InterPro" id="IPR033305">
    <property type="entry name" value="Hydin-like"/>
</dbReference>
<name>A0ABQ8F0K5_9FUNG</name>
<dbReference type="SUPFAM" id="SSF48371">
    <property type="entry name" value="ARM repeat"/>
    <property type="match status" value="1"/>
</dbReference>
<dbReference type="NCBIfam" id="NF012200">
    <property type="entry name" value="choice_anch_D"/>
    <property type="match status" value="1"/>
</dbReference>
<feature type="domain" description="HYDIN/VesB/CFA65-like Ig-like" evidence="8">
    <location>
        <begin position="2139"/>
        <end position="2216"/>
    </location>
</feature>
<dbReference type="EMBL" id="JAFCIX010000438">
    <property type="protein sequence ID" value="KAH6589979.1"/>
    <property type="molecule type" value="Genomic_DNA"/>
</dbReference>
<dbReference type="PANTHER" id="PTHR23053:SF0">
    <property type="entry name" value="HYDROCEPHALUS-INDUCING PROTEIN HOMOLOG"/>
    <property type="match status" value="1"/>
</dbReference>
<keyword evidence="4" id="KW-0969">Cilium</keyword>
<feature type="compositionally biased region" description="Polar residues" evidence="7">
    <location>
        <begin position="229"/>
        <end position="238"/>
    </location>
</feature>
<feature type="region of interest" description="Disordered" evidence="7">
    <location>
        <begin position="3109"/>
        <end position="3166"/>
    </location>
</feature>
<evidence type="ECO:0000259" key="8">
    <source>
        <dbReference type="Pfam" id="PF22544"/>
    </source>
</evidence>
<evidence type="ECO:0000256" key="6">
    <source>
        <dbReference type="SAM" id="Coils"/>
    </source>
</evidence>
<sequence length="4771" mass="528488">MSQLPPDKSVQDTPAAMPGHPEIIETAQVSSSALSDSLSDSYPYHLLDPLQLSGSKSQKIQKKASMIDQRYLRIAENSSPDTQASTPLFNLSSKIATSTSEHLHKYPHPPSSRPSLDARRLSSAAGSSIGRTRLKSQALALRRWDMLRVKILQGRFRLPKTKQKAAAMPQDDFVAVVSTLWELLLRSRTLSGHASTSTGVDNASELIKSTDPLNMSSYQAALSATLVTPKSPASSAPGTSRDMGGATSESHTPRSAHSKPKRAGLGATPPDTSHEYAGSTLFVNGGVVGTEKSAWKLPTIGLLSCSVAPASTSYLGKCVGLEGLSLDSISKSNIGHALAIIANGLGSLQHGKLDVVHINRGWKLLILGLAQAEPFSRYQAMIALERSLPFIDNPLVDNKSRFSIVSLLTNLAVSDERKENQLRAIYLLGKIGSELQKVQEYHTLLQMTGTMDKSVMDKKVYLFHAIGKYTRIFQKHSNSTEDLVLYMIYQELSLVTRILASRNKSVLDQTDPEVHIVLSVLGILNNDMEITAMNKKYVGALFKKSVNSLMQSSYPVLQKMAVQFICSWLPIVNEDAILQGIECIQSGLLYSKSLNVPNFDADEYSSEVLALEKWKYSEKCCVSMRSKLLRELIRPPGTVSKFLPVPGCPGFFCDSNSSLLNTKSVLIDLPIHKKSNVTLTRLIPSISGVPDAVTTIPPLFIDKELAESLQQPHSSYEFLERVGGIPSLTFGYTYFPNPLVDSLDPLQQISRREALSAKNLKISDDSTTIPILKNPKLWENFDEIPRGTTRIPPKTDYTRSNGDMDTHHRKYPYGFSTICPFPGFDPERIDRNSHSISPIYGKQMTEMHGFTGIVDSNLNVLESRNSAASSRDEKHMGYKQSSKVSGQDLHNLSVAKMSRASVLNSPQIDPGYTYAQHPILWPSRNPTLKSPQYSTDFLLNSPVLFDIIQPHSPDLQRILTRVVGLDKDISRITVQQSSSRMGVLSNGTRFSIYIRERSDLSRWIAVQLMVIDDNYQDNFDFYGSTSPMKSSWSSIHHISSSIKSNTTAATGNTATNEAAIVRGATTSTKTSENAFPFPIPAGFTSLNVPYFAPPVNIPPFPVGYDDKCRPYYGRQPHVKPIPLGVSNFGTRFYSGDGTLVEGGQRNILAGIDVYGYPFFVPRGFSIPAPSGFTTDGIPYYDVLSIMRNRGIMLLPSTFQVVESYYSDDSDDWEELLPKLHRPTFVVSPIQRQRIEALFLEKLTSSLHGTQPLLKHAMTQARRWSTDSVQTISKNAIVQRNSKKGIAEMDMQDPVDIPEFLRSGLEFSYLKPNSMRVIIEPAQMEFQSVHTTITKTLTLRYRAMRGDHGECDVFLAIDPVDVFSLDSFHLKLQGEGLGEIVVTYNPRAMKSERVEGGIYLIDEYGKRMATCQLLAQRECFFKIHPGTLNFGWVLPERQKESTFIVENLASASVLLNLFIKSEAIQMVKNSYVDLEGNSRPQSKDSIKKSVFSLPVTSIRLQPLETKTIVVYFNPSSLGLIKDTIEVRGPGGDVSFVDVVGMAGIPIAIFPESETNSLIGADVLSRERAKFISKYKQQEYNVDGPGIFNTEEELQVINSIKAAQSNGESRRNAHTLDFGICSLNTKVLVRCLTFMNLGDMPATISLFSHHPNVACPYLVRIAPHKANTIEVTLTVGEGASGVRGNLHSVIEIACPEFQNIPVHVKSFIGQALYFPVWENVFFKPCRIGQMQQLSISLINESQYDLSVVLDGIGSLSNVDNSGFTTTLSTDDSDPTLAPAFALIPVIFTFYAKGRGPLMTPLSLRIITPFQKLVPAAMFMRQMRLFGVCIEPYHRQLEGKQDKNGIDFLEKWMLFSKILIDDYPTDDQREYLFDLNGSNDSCTETKLPEFDGDAFDVMFKTDPYITETQDNVAYGYHDGLGGINSSKSTLAVDTLAVQNRGKAVKNVRFIASTGFAIDPKYRTLQPGEMLKLESHFNAPPDIGRLVTVYGFAAALDESDNSICSTQMIKRFSSGILVLPLLGSDHNMVIDFGKIELSGETMTESSKMLLLCNPHSTTYAWNIKFVTAKNKFNPFETPITSGDVTGYDTFTVPFKFKCDVSGLYETTCEVYISDIADKFGKSAKVGTVILRGASVNTSLSGIPDSIDFGAVVISNMKRKVFTLSNNGTSDLHITSLVRSPFTVIPRKFTLSPKAQIDIQLSFKPTETRNIRTNLQVFANQKLFLIPIMGLGGDVDLACEKHDKRTVEFGEIREGTIGWCSIYLTNKGTLPLILKAVTSHSVGVSRLRFVSLVTSIPTDSSNPKGSPIIEIKKDYWGMIRRNYSRFKVMSGLELSQTSAQLRGQFQGVSTFGKMKKAQKVFRNMDTTRALTWASVVPIHHPTTISVANSTIKELPELMPLSSYHFLLGYTATHRASQNAQLQFHYMPVISDDGSTDIPLQELLKYSSLNFTGTIYRPLELKPDSYDFGYAPAERYLETSTSNASNTCEPDSYGVVSVQQSESSAVFNLEVINMSLISQDLSLRSISPEFFVSQRAWLVQAGEKLIIPVEFHPPREQIQFQGEAIFLSKYGISTINLFGTGASAEIVADEMVDFGSIKIHSKGQQTLRIYNRGLLESKVQLDIIQSGSEYRFIGNDPYEDEGTVYSGGVLTFTLECQSTHVEGSMGAVVIKWRRVPKGVIETLSVPLKVQIGYPAFRMHSLEIDFKTTFIDVNKTLGMRLYNEGNASCSWKAECETSHIMMNMYEGSIAAGGSMLINITYAPSEYETLSSAIRFFTDAGNPTLMCYGVVGVPYLKVPPDSREIDFGTITIEHTHTRSFAIANTGTKVIEYEIATLCSTKDGIEVVQDQHDTFYFDPIRSVVQPGQPLLINISIYAREYNVIYASKFIIRTMDGEQYNGQVTAKGGKAIIKISPPKMPVDERKQALQPETISSGKDREIKSFTEKSRATRPPPANTEVFRNVFQSHLDNLYEVLAGLRTAELHVMENSEVVQEDPLISHQQAIDPTRKPSGKQKSLKNDTSKSSAITLDSASVGRDVSLCQDETDFDMLDGSNLRLRSRGRAKVDSPISNIGVEPHIRSKFKQITASESNAVKYTDELTQLERELEIAIGLRDPAAFTPTEGGTSSGTIDMNGLITQTGDTESKPGSPGKRSAGGLGKYQPGRRRGVVRHEEKEPTEYDLMKLSGSDEVRGETPLSVEAPMTLQESAISNTPRSKELVSVDMSDATRTSLAEIQGQKREIENILQIAQEMTRSIGTSLDSTMQMELLEKMSDRILTSTNSIVQAVQGRVSTEKWVPNRDFIQQALRRLQMSTIAIENYSEPEPEQEIEENLFNMGLVRGGNMSDSILLFSIPNEGNIGFEYTILHNPDECIMPYKYSLDKSVIDGLENMVFRLNPVGGSLQPGEFINISATFQAAVVGAYRQGYSVMSGDDTILKFSVMAHVGVPNLAVISDIVDFGLVEKGQSVSKVINLSNNGGYPDFWRIEQSEDSNIVGDFDSSDSPFKFSESSGDINAGHSSLIRVDFNPLHEGQFKCVAKIIWSNNPILITIMGIGGGCKLDIEFDTKSDKMFGGLDFGICPVGLAVSKNVKITNIGTVKGCLELSHRNSCVTLSTTRDDTGGVYISPGSSINLTVTLTPEISEIIKDPIVILLGTSGSHYIPLKSRCGIHDWRIDNTLDFLNAPILESQYRTLSIVNTGTLDLSFDVKIEPIELASVVSYSLSGDNWIEGRPLRPKQTAAVLVKAISDHQSIVDGKLVVTSTIRGKLVDLQFPLKFRIFVDEICLDDSGDIDVGRVMIGESATVIRSISNFGNSKTRYRIQIERNDGDTKPTSWSIKSASDGYLEAGENNTIEVVFESLDGFGDDWQQENMIIELCSGDNLESWLFFSKIKLIGASGHASLEFEPSEIDFGPTGIGSEKTMQMTFRNDGNAVLNYEVQTPWESSDEVTLSLGFSLKGAIKAKEVLSTLVTFSPVFSTNYSTVIYIKTSIGDRSFNVHGEGVSYQLYRDSLPDIIDFGDINVAETRDIQLSMENDCNYDIDVSVIIYEENPSEVDYVPKRSEYVNILPKTIRIKGNDYEGSRSKALFTVRASANIQYTESGLVSNEVLQYIPINRRITYYLCVDVVGGRTEIIPIEGMFSVKPVLLLSQFLNSVGFNSADIVSNIDFGPTSLDSGSRKKFFIYNPNLFKIKYKLDVTNTQFVISPLDGLLNPVSSKDITLDFLGASDLQDGLEVPKSEQHSALLNISMLSDFLTPLSIPLTGILVDQAPELDLPDDIDFGGIYRLKKFKIVLDLYNPTKRSLRWHIYLDPAFAEIFLISGQSEDTTPAKTAFTVGIVFNPKAAVSYKATAFMESDAGNFTIDLFGEGIQPRIDVDQTAFSFGVVGINDPEYKDIVVTNPLDLRLRIRVRSDNSHFSTNINEFELSPSESYTVRVYFSPTIKARHEQCGIAFFNLDDMEDGSDDYDVDSNSDLGSTISNQKEAIGISKASSPRKELDILKEVRFDGIGGSFSLRAESTGTAAHHIDDTTIRSDFITISFPKLNRCQSSRKSFEIENTGDTVLNMGVFDMDGKELIAQNDVYSNNRLCKYQVSPNYISVPPNSKRIMTVMVEGVDVGKDMFEFMVKTRTLLNPKAITIHVDTNILSSDINESLRAFVRADVNMNQLFSIALQEEDLYAIERDLWKVLLPIVRVSAVPASQEYQTVVAVEPVVTRPDIGPYVVRPPAIPKELPPQTKKWYMNRVSMTLESSKVKEVAISENSIRRNEALEFVRPLEKKMPTKHTW</sequence>
<gene>
    <name evidence="9" type="ORF">BASA50_009680</name>
</gene>
<keyword evidence="6" id="KW-0175">Coiled coil</keyword>
<dbReference type="Pfam" id="PF22544">
    <property type="entry name" value="HYDIN_VesB_CFA65-like_Ig"/>
    <property type="match status" value="2"/>
</dbReference>
<feature type="coiled-coil region" evidence="6">
    <location>
        <begin position="3077"/>
        <end position="3104"/>
    </location>
</feature>
<dbReference type="InterPro" id="IPR013783">
    <property type="entry name" value="Ig-like_fold"/>
</dbReference>
<dbReference type="Gene3D" id="2.60.40.10">
    <property type="entry name" value="Immunoglobulins"/>
    <property type="match status" value="9"/>
</dbReference>
<evidence type="ECO:0000313" key="10">
    <source>
        <dbReference type="Proteomes" id="UP001648503"/>
    </source>
</evidence>
<feature type="compositionally biased region" description="Basic and acidic residues" evidence="7">
    <location>
        <begin position="2927"/>
        <end position="2940"/>
    </location>
</feature>
<feature type="compositionally biased region" description="Polar residues" evidence="7">
    <location>
        <begin position="3114"/>
        <end position="3133"/>
    </location>
</feature>
<evidence type="ECO:0000256" key="5">
    <source>
        <dbReference type="ARBA" id="ARBA00023273"/>
    </source>
</evidence>
<protein>
    <recommendedName>
        <fullName evidence="8">HYDIN/VesB/CFA65-like Ig-like domain-containing protein</fullName>
    </recommendedName>
</protein>
<organism evidence="9 10">
    <name type="scientific">Batrachochytrium salamandrivorans</name>
    <dbReference type="NCBI Taxonomy" id="1357716"/>
    <lineage>
        <taxon>Eukaryota</taxon>
        <taxon>Fungi</taxon>
        <taxon>Fungi incertae sedis</taxon>
        <taxon>Chytridiomycota</taxon>
        <taxon>Chytridiomycota incertae sedis</taxon>
        <taxon>Chytridiomycetes</taxon>
        <taxon>Rhizophydiales</taxon>
        <taxon>Rhizophydiales incertae sedis</taxon>
        <taxon>Batrachochytrium</taxon>
    </lineage>
</organism>
<feature type="region of interest" description="Disordered" evidence="7">
    <location>
        <begin position="229"/>
        <end position="272"/>
    </location>
</feature>
<dbReference type="InterPro" id="IPR016024">
    <property type="entry name" value="ARM-type_fold"/>
</dbReference>
<feature type="region of interest" description="Disordered" evidence="7">
    <location>
        <begin position="1"/>
        <end position="23"/>
    </location>
</feature>
<comment type="subcellular location">
    <subcellularLocation>
        <location evidence="1">Cell projection</location>
        <location evidence="1">Cilium</location>
    </subcellularLocation>
    <subcellularLocation>
        <location evidence="2">Cytoplasm</location>
    </subcellularLocation>
</comment>
<accession>A0ABQ8F0K5</accession>
<feature type="region of interest" description="Disordered" evidence="7">
    <location>
        <begin position="100"/>
        <end position="129"/>
    </location>
</feature>
<evidence type="ECO:0000256" key="1">
    <source>
        <dbReference type="ARBA" id="ARBA00004138"/>
    </source>
</evidence>
<evidence type="ECO:0000256" key="3">
    <source>
        <dbReference type="ARBA" id="ARBA00022490"/>
    </source>
</evidence>
<reference evidence="9 10" key="1">
    <citation type="submission" date="2021-02" db="EMBL/GenBank/DDBJ databases">
        <title>Variation within the Batrachochytrium salamandrivorans European outbreak.</title>
        <authorList>
            <person name="Kelly M."/>
            <person name="Pasmans F."/>
            <person name="Shea T.P."/>
            <person name="Munoz J.F."/>
            <person name="Carranza S."/>
            <person name="Cuomo C.A."/>
            <person name="Martel A."/>
        </authorList>
    </citation>
    <scope>NUCLEOTIDE SEQUENCE [LARGE SCALE GENOMIC DNA]</scope>
    <source>
        <strain evidence="9 10">AMFP18/2</strain>
    </source>
</reference>
<feature type="domain" description="HYDIN/VesB/CFA65-like Ig-like" evidence="8">
    <location>
        <begin position="3439"/>
        <end position="3541"/>
    </location>
</feature>
<comment type="caution">
    <text evidence="9">The sequence shown here is derived from an EMBL/GenBank/DDBJ whole genome shotgun (WGS) entry which is preliminary data.</text>
</comment>
<keyword evidence="5" id="KW-0966">Cell projection</keyword>